<dbReference type="Pfam" id="PF03799">
    <property type="entry name" value="FtsQ_DivIB_C"/>
    <property type="match status" value="1"/>
</dbReference>
<evidence type="ECO:0000313" key="14">
    <source>
        <dbReference type="EMBL" id="GJB90533.1"/>
    </source>
</evidence>
<feature type="transmembrane region" description="Helical" evidence="9">
    <location>
        <begin position="20"/>
        <end position="37"/>
    </location>
</feature>
<dbReference type="InterPro" id="IPR026579">
    <property type="entry name" value="FtsQ"/>
</dbReference>
<evidence type="ECO:0000256" key="6">
    <source>
        <dbReference type="ARBA" id="ARBA00022989"/>
    </source>
</evidence>
<dbReference type="Gene3D" id="3.10.20.310">
    <property type="entry name" value="membrane protein fhac"/>
    <property type="match status" value="1"/>
</dbReference>
<evidence type="ECO:0000256" key="3">
    <source>
        <dbReference type="ARBA" id="ARBA00022519"/>
    </source>
</evidence>
<evidence type="ECO:0000313" key="15">
    <source>
        <dbReference type="Proteomes" id="UP000515756"/>
    </source>
</evidence>
<dbReference type="InterPro" id="IPR013685">
    <property type="entry name" value="POTRA_FtsQ_type"/>
</dbReference>
<dbReference type="AlphaFoldDB" id="A0A6S5IS51"/>
<dbReference type="EMBL" id="AP021927">
    <property type="protein sequence ID" value="BBQ28823.1"/>
    <property type="molecule type" value="Genomic_DNA"/>
</dbReference>
<dbReference type="GO" id="GO:0005886">
    <property type="term" value="C:plasma membrane"/>
    <property type="evidence" value="ECO:0007669"/>
    <property type="project" value="UniProtKB-SubCell"/>
</dbReference>
<dbReference type="GO" id="GO:0090529">
    <property type="term" value="P:cell septum assembly"/>
    <property type="evidence" value="ECO:0007669"/>
    <property type="project" value="InterPro"/>
</dbReference>
<comment type="subcellular location">
    <subcellularLocation>
        <location evidence="9">Cell inner membrane</location>
        <topology evidence="9">Single-pass type II membrane protein</topology>
    </subcellularLocation>
    <subcellularLocation>
        <location evidence="1">Membrane</location>
    </subcellularLocation>
    <text evidence="9">Localizes to the division septum.</text>
</comment>
<reference evidence="13 16" key="2">
    <citation type="submission" date="2021-07" db="EMBL/GenBank/DDBJ databases">
        <title>Draft genome sequence of carbapenem-resistant Aeromonas spp. in Japan.</title>
        <authorList>
            <person name="Maehana S."/>
            <person name="Suzuki M."/>
            <person name="Kitasato H."/>
        </authorList>
    </citation>
    <scope>NUCLEOTIDE SEQUENCE</scope>
    <source>
        <strain evidence="12">KAM343</strain>
        <strain evidence="13">KAM348</strain>
        <strain evidence="14 16">KAM382</strain>
    </source>
</reference>
<keyword evidence="3 9" id="KW-0997">Cell inner membrane</keyword>
<dbReference type="PROSITE" id="PS51779">
    <property type="entry name" value="POTRA"/>
    <property type="match status" value="1"/>
</dbReference>
<evidence type="ECO:0000313" key="11">
    <source>
        <dbReference type="EMBL" id="BBQ28823.1"/>
    </source>
</evidence>
<keyword evidence="4 9" id="KW-0132">Cell division</keyword>
<dbReference type="EMBL" id="BPNL01000004">
    <property type="protein sequence ID" value="GJA53150.1"/>
    <property type="molecule type" value="Genomic_DNA"/>
</dbReference>
<sequence>MARFTGIDRVEARAQGRTKGGFIAGVAFFILVMWGLYQTALDVKDWLTDASRLPMSELLLQGQHEYLKADELRAAVLDGAELRNFFELDVNELQARLNALPWVAQVSVRKKWPNKIKVYLTEQDVAARWNGNRFVNTKGEVFSAPDRVKKPLMQLSGPDDQAAKVLEASHQYETLLAAKGYKLLGVNLTPRHAWELTLDGNIQLFVGRSDIALRLQRFIDAFPVIEPRERVAYVDLRYDTGMAVGWKKSEEKVNDQHRR</sequence>
<evidence type="ECO:0000259" key="10">
    <source>
        <dbReference type="PROSITE" id="PS51779"/>
    </source>
</evidence>
<evidence type="ECO:0000256" key="9">
    <source>
        <dbReference type="HAMAP-Rule" id="MF_00911"/>
    </source>
</evidence>
<dbReference type="GO" id="GO:0043093">
    <property type="term" value="P:FtsZ-dependent cytokinesis"/>
    <property type="evidence" value="ECO:0007669"/>
    <property type="project" value="UniProtKB-UniRule"/>
</dbReference>
<gene>
    <name evidence="9 13" type="primary">ftsQ</name>
    <name evidence="12" type="ORF">KAM343_30120</name>
    <name evidence="13" type="ORF">KAM348_05730</name>
    <name evidence="14" type="ORF">KAM382_05940</name>
    <name evidence="11" type="ORF">WP2W18E01_04050</name>
</gene>
<dbReference type="Proteomes" id="UP000886939">
    <property type="component" value="Unassembled WGS sequence"/>
</dbReference>
<dbReference type="Pfam" id="PF08478">
    <property type="entry name" value="POTRA_1"/>
    <property type="match status" value="1"/>
</dbReference>
<comment type="subunit">
    <text evidence="9">Part of a complex composed of FtsB, FtsL and FtsQ.</text>
</comment>
<dbReference type="PANTHER" id="PTHR35851:SF1">
    <property type="entry name" value="CELL DIVISION PROTEIN FTSQ"/>
    <property type="match status" value="1"/>
</dbReference>
<dbReference type="InterPro" id="IPR045335">
    <property type="entry name" value="FtsQ_C_sf"/>
</dbReference>
<evidence type="ECO:0000313" key="13">
    <source>
        <dbReference type="EMBL" id="GJA53150.1"/>
    </source>
</evidence>
<dbReference type="PANTHER" id="PTHR35851">
    <property type="entry name" value="CELL DIVISION PROTEIN FTSQ"/>
    <property type="match status" value="1"/>
</dbReference>
<name>A0A6S5IS51_AERCA</name>
<dbReference type="Proteomes" id="UP000737420">
    <property type="component" value="Unassembled WGS sequence"/>
</dbReference>
<organism evidence="13 17">
    <name type="scientific">Aeromonas caviae</name>
    <name type="common">Aeromonas punctata</name>
    <dbReference type="NCBI Taxonomy" id="648"/>
    <lineage>
        <taxon>Bacteria</taxon>
        <taxon>Pseudomonadati</taxon>
        <taxon>Pseudomonadota</taxon>
        <taxon>Gammaproteobacteria</taxon>
        <taxon>Aeromonadales</taxon>
        <taxon>Aeromonadaceae</taxon>
        <taxon>Aeromonas</taxon>
    </lineage>
</organism>
<evidence type="ECO:0000256" key="1">
    <source>
        <dbReference type="ARBA" id="ARBA00004370"/>
    </source>
</evidence>
<keyword evidence="7 9" id="KW-0472">Membrane</keyword>
<proteinExistence type="inferred from homology"/>
<comment type="similarity">
    <text evidence="9">Belongs to the FtsQ/DivIB family. FtsQ subfamily.</text>
</comment>
<keyword evidence="8 9" id="KW-0131">Cell cycle</keyword>
<reference evidence="11 15" key="1">
    <citation type="submission" date="2019-12" db="EMBL/GenBank/DDBJ databases">
        <title>complete genome sequences of Aeromonas caviae str. WP2-W18-ESBL-01 isolated from wastewater treatment plant effluent.</title>
        <authorList>
            <person name="Sekizuka T."/>
            <person name="Itokawa K."/>
            <person name="Yatsu K."/>
            <person name="Inamine Y."/>
            <person name="Kuroda M."/>
        </authorList>
    </citation>
    <scope>NUCLEOTIDE SEQUENCE [LARGE SCALE GENOMIC DNA]</scope>
    <source>
        <strain evidence="11 15">WP2-W18-ESBL-01</strain>
    </source>
</reference>
<dbReference type="HAMAP" id="MF_00911">
    <property type="entry name" value="FtsQ_subfam"/>
    <property type="match status" value="1"/>
</dbReference>
<keyword evidence="6 9" id="KW-1133">Transmembrane helix</keyword>
<evidence type="ECO:0000313" key="16">
    <source>
        <dbReference type="Proteomes" id="UP000737420"/>
    </source>
</evidence>
<dbReference type="InterPro" id="IPR034746">
    <property type="entry name" value="POTRA"/>
</dbReference>
<protein>
    <recommendedName>
        <fullName evidence="9">Cell division protein FtsQ</fullName>
    </recommendedName>
</protein>
<dbReference type="InterPro" id="IPR005548">
    <property type="entry name" value="Cell_div_FtsQ/DivIB_C"/>
</dbReference>
<evidence type="ECO:0000313" key="12">
    <source>
        <dbReference type="EMBL" id="GJA42216.1"/>
    </source>
</evidence>
<dbReference type="EMBL" id="BPNI01000069">
    <property type="protein sequence ID" value="GJA42216.1"/>
    <property type="molecule type" value="Genomic_DNA"/>
</dbReference>
<feature type="domain" description="POTRA" evidence="10">
    <location>
        <begin position="53"/>
        <end position="123"/>
    </location>
</feature>
<keyword evidence="2 9" id="KW-1003">Cell membrane</keyword>
<comment type="function">
    <text evidence="9">Essential cell division protein. May link together the upstream cell division proteins, which are predominantly cytoplasmic, with the downstream cell division proteins, which are predominantly periplasmic. May control correct divisome assembly.</text>
</comment>
<keyword evidence="5 9" id="KW-0812">Transmembrane</keyword>
<dbReference type="EMBL" id="BPOP01000003">
    <property type="protein sequence ID" value="GJB90533.1"/>
    <property type="molecule type" value="Genomic_DNA"/>
</dbReference>
<evidence type="ECO:0000256" key="8">
    <source>
        <dbReference type="ARBA" id="ARBA00023306"/>
    </source>
</evidence>
<evidence type="ECO:0000256" key="2">
    <source>
        <dbReference type="ARBA" id="ARBA00022475"/>
    </source>
</evidence>
<dbReference type="GO" id="GO:0032153">
    <property type="term" value="C:cell division site"/>
    <property type="evidence" value="ECO:0007669"/>
    <property type="project" value="UniProtKB-UniRule"/>
</dbReference>
<evidence type="ECO:0000313" key="17">
    <source>
        <dbReference type="Proteomes" id="UP000887009"/>
    </source>
</evidence>
<accession>A0A6S5IS51</accession>
<dbReference type="Proteomes" id="UP000887009">
    <property type="component" value="Unassembled WGS sequence"/>
</dbReference>
<evidence type="ECO:0000256" key="7">
    <source>
        <dbReference type="ARBA" id="ARBA00023136"/>
    </source>
</evidence>
<dbReference type="Gene3D" id="3.40.50.11690">
    <property type="entry name" value="Cell division protein FtsQ/DivIB"/>
    <property type="match status" value="1"/>
</dbReference>
<evidence type="ECO:0000256" key="5">
    <source>
        <dbReference type="ARBA" id="ARBA00022692"/>
    </source>
</evidence>
<dbReference type="Proteomes" id="UP000515756">
    <property type="component" value="Chromosome"/>
</dbReference>
<evidence type="ECO:0000256" key="4">
    <source>
        <dbReference type="ARBA" id="ARBA00022618"/>
    </source>
</evidence>